<evidence type="ECO:0000313" key="5">
    <source>
        <dbReference type="EMBL" id="MCD7139278.1"/>
    </source>
</evidence>
<feature type="domain" description="Alcohol dehydrogenase-like N-terminal" evidence="4">
    <location>
        <begin position="23"/>
        <end position="115"/>
    </location>
</feature>
<name>A0ABS8REZ3_9LACO</name>
<accession>A0ABS8REZ3</accession>
<dbReference type="Pfam" id="PF08240">
    <property type="entry name" value="ADH_N"/>
    <property type="match status" value="1"/>
</dbReference>
<comment type="caution">
    <text evidence="5">The sequence shown here is derived from an EMBL/GenBank/DDBJ whole genome shotgun (WGS) entry which is preliminary data.</text>
</comment>
<proteinExistence type="predicted"/>
<keyword evidence="1" id="KW-0560">Oxidoreductase</keyword>
<dbReference type="SUPFAM" id="SSF50129">
    <property type="entry name" value="GroES-like"/>
    <property type="match status" value="1"/>
</dbReference>
<dbReference type="InterPro" id="IPR011032">
    <property type="entry name" value="GroES-like_sf"/>
</dbReference>
<evidence type="ECO:0000313" key="6">
    <source>
        <dbReference type="Proteomes" id="UP001200032"/>
    </source>
</evidence>
<organism evidence="5 6">
    <name type="scientific">Limosilactobacillus balticus</name>
    <dbReference type="NCBI Taxonomy" id="2759747"/>
    <lineage>
        <taxon>Bacteria</taxon>
        <taxon>Bacillati</taxon>
        <taxon>Bacillota</taxon>
        <taxon>Bacilli</taxon>
        <taxon>Lactobacillales</taxon>
        <taxon>Lactobacillaceae</taxon>
        <taxon>Limosilactobacillus</taxon>
    </lineage>
</organism>
<keyword evidence="2" id="KW-0472">Membrane</keyword>
<dbReference type="PANTHER" id="PTHR43401:SF2">
    <property type="entry name" value="L-THREONINE 3-DEHYDROGENASE"/>
    <property type="match status" value="1"/>
</dbReference>
<dbReference type="Pfam" id="PF00107">
    <property type="entry name" value="ADH_zinc_N"/>
    <property type="match status" value="1"/>
</dbReference>
<reference evidence="5 6" key="1">
    <citation type="submission" date="2021-12" db="EMBL/GenBank/DDBJ databases">
        <title>A phylogenomic analysis of Limosilactobacillus reuteri reveals ancient and stable evolutionary relationships with rodents and birds and zoonotic transmission to humans.</title>
        <authorList>
            <person name="Li F."/>
            <person name="Li X."/>
            <person name="Cheng C."/>
            <person name="Tollenaar S."/>
            <person name="Zhang J.S."/>
            <person name="Simpson D."/>
            <person name="Tasseva G."/>
            <person name="Perez-Munoz M.E."/>
            <person name="Frese S."/>
            <person name="Gaenzle M.G."/>
            <person name="Walter J."/>
            <person name="Zheng J."/>
        </authorList>
    </citation>
    <scope>NUCLEOTIDE SEQUENCE [LARGE SCALE GENOMIC DNA]</scope>
    <source>
        <strain evidence="5 6">WF-AF5-A</strain>
    </source>
</reference>
<dbReference type="InterPro" id="IPR013149">
    <property type="entry name" value="ADH-like_C"/>
</dbReference>
<evidence type="ECO:0000256" key="2">
    <source>
        <dbReference type="SAM" id="Phobius"/>
    </source>
</evidence>
<gene>
    <name evidence="5" type="ORF">LTY59_08610</name>
</gene>
<dbReference type="RefSeq" id="WP_182586441.1">
    <property type="nucleotide sequence ID" value="NZ_JACIVG010000072.1"/>
</dbReference>
<dbReference type="InterPro" id="IPR050129">
    <property type="entry name" value="Zn_alcohol_dh"/>
</dbReference>
<protein>
    <submittedName>
        <fullName evidence="5">Zinc-binding dehydrogenase</fullName>
    </submittedName>
</protein>
<dbReference type="Gene3D" id="3.40.50.720">
    <property type="entry name" value="NAD(P)-binding Rossmann-like Domain"/>
    <property type="match status" value="1"/>
</dbReference>
<sequence length="336" mass="36562">MRTALYYGKENIDLTEKLKPQVGPNDVLIKNLNASICGTDVAVFQHGPGTGHKISVGEKFGHEMVSEVTAIGKNVKDFKVGQRVYPYPVHASGDASKAGVLGGFTEYLLIKNAQLNHDLYLVPQELSNEVAAMIEPFTVATRAVKRAYPRQGDFACVYGAGTIGMAAAFALRYFGCQKIMIVDHSDFRLSLAKEFGFETVNSANEGLKAKQLAYFGRGTSLVGNQPQIDITIDAVGASEILQTFLDSTVVDSRIVLVGVDKQPKQIDLLRLTFASQAIIGSGGYRPDDVKTVFDILTANQGQIKKMVTKVYPWEKLVSAIKSAADPQHALNVQIKY</sequence>
<dbReference type="SUPFAM" id="SSF51735">
    <property type="entry name" value="NAD(P)-binding Rossmann-fold domains"/>
    <property type="match status" value="1"/>
</dbReference>
<dbReference type="Gene3D" id="3.90.180.10">
    <property type="entry name" value="Medium-chain alcohol dehydrogenases, catalytic domain"/>
    <property type="match status" value="1"/>
</dbReference>
<dbReference type="InterPro" id="IPR036291">
    <property type="entry name" value="NAD(P)-bd_dom_sf"/>
</dbReference>
<dbReference type="PANTHER" id="PTHR43401">
    <property type="entry name" value="L-THREONINE 3-DEHYDROGENASE"/>
    <property type="match status" value="1"/>
</dbReference>
<keyword evidence="2" id="KW-1133">Transmembrane helix</keyword>
<evidence type="ECO:0000259" key="4">
    <source>
        <dbReference type="Pfam" id="PF08240"/>
    </source>
</evidence>
<dbReference type="EMBL" id="JAJPDJ010000069">
    <property type="protein sequence ID" value="MCD7139278.1"/>
    <property type="molecule type" value="Genomic_DNA"/>
</dbReference>
<feature type="transmembrane region" description="Helical" evidence="2">
    <location>
        <begin position="155"/>
        <end position="175"/>
    </location>
</feature>
<evidence type="ECO:0000259" key="3">
    <source>
        <dbReference type="Pfam" id="PF00107"/>
    </source>
</evidence>
<keyword evidence="6" id="KW-1185">Reference proteome</keyword>
<feature type="domain" description="Alcohol dehydrogenase-like C-terminal" evidence="3">
    <location>
        <begin position="163"/>
        <end position="296"/>
    </location>
</feature>
<keyword evidence="2" id="KW-0812">Transmembrane</keyword>
<dbReference type="Proteomes" id="UP001200032">
    <property type="component" value="Unassembled WGS sequence"/>
</dbReference>
<evidence type="ECO:0000256" key="1">
    <source>
        <dbReference type="ARBA" id="ARBA00023002"/>
    </source>
</evidence>
<dbReference type="InterPro" id="IPR013154">
    <property type="entry name" value="ADH-like_N"/>
</dbReference>